<sequence>MKVGVTVHVVVTVHGTLFTHREFPIVLSVSTEIKCSILCE</sequence>
<organism evidence="1 2">
    <name type="scientific">Rubroshorea leprosula</name>
    <dbReference type="NCBI Taxonomy" id="152421"/>
    <lineage>
        <taxon>Eukaryota</taxon>
        <taxon>Viridiplantae</taxon>
        <taxon>Streptophyta</taxon>
        <taxon>Embryophyta</taxon>
        <taxon>Tracheophyta</taxon>
        <taxon>Spermatophyta</taxon>
        <taxon>Magnoliopsida</taxon>
        <taxon>eudicotyledons</taxon>
        <taxon>Gunneridae</taxon>
        <taxon>Pentapetalae</taxon>
        <taxon>rosids</taxon>
        <taxon>malvids</taxon>
        <taxon>Malvales</taxon>
        <taxon>Dipterocarpaceae</taxon>
        <taxon>Rubroshorea</taxon>
    </lineage>
</organism>
<dbReference type="EMBL" id="BPVZ01000099">
    <property type="protein sequence ID" value="GKV33078.1"/>
    <property type="molecule type" value="Genomic_DNA"/>
</dbReference>
<dbReference type="Proteomes" id="UP001054252">
    <property type="component" value="Unassembled WGS sequence"/>
</dbReference>
<protein>
    <submittedName>
        <fullName evidence="1">Uncharacterized protein</fullName>
    </submittedName>
</protein>
<reference evidence="1 2" key="1">
    <citation type="journal article" date="2021" name="Commun. Biol.">
        <title>The genome of Shorea leprosula (Dipterocarpaceae) highlights the ecological relevance of drought in aseasonal tropical rainforests.</title>
        <authorList>
            <person name="Ng K.K.S."/>
            <person name="Kobayashi M.J."/>
            <person name="Fawcett J.A."/>
            <person name="Hatakeyama M."/>
            <person name="Paape T."/>
            <person name="Ng C.H."/>
            <person name="Ang C.C."/>
            <person name="Tnah L.H."/>
            <person name="Lee C.T."/>
            <person name="Nishiyama T."/>
            <person name="Sese J."/>
            <person name="O'Brien M.J."/>
            <person name="Copetti D."/>
            <person name="Mohd Noor M.I."/>
            <person name="Ong R.C."/>
            <person name="Putra M."/>
            <person name="Sireger I.Z."/>
            <person name="Indrioko S."/>
            <person name="Kosugi Y."/>
            <person name="Izuno A."/>
            <person name="Isagi Y."/>
            <person name="Lee S.L."/>
            <person name="Shimizu K.K."/>
        </authorList>
    </citation>
    <scope>NUCLEOTIDE SEQUENCE [LARGE SCALE GENOMIC DNA]</scope>
    <source>
        <strain evidence="1">214</strain>
    </source>
</reference>
<accession>A0AAV5L7K6</accession>
<gene>
    <name evidence="1" type="ORF">SLEP1_g41625</name>
</gene>
<name>A0AAV5L7K6_9ROSI</name>
<keyword evidence="2" id="KW-1185">Reference proteome</keyword>
<evidence type="ECO:0000313" key="2">
    <source>
        <dbReference type="Proteomes" id="UP001054252"/>
    </source>
</evidence>
<comment type="caution">
    <text evidence="1">The sequence shown here is derived from an EMBL/GenBank/DDBJ whole genome shotgun (WGS) entry which is preliminary data.</text>
</comment>
<proteinExistence type="predicted"/>
<dbReference type="AlphaFoldDB" id="A0AAV5L7K6"/>
<evidence type="ECO:0000313" key="1">
    <source>
        <dbReference type="EMBL" id="GKV33078.1"/>
    </source>
</evidence>